<sequence length="132" mass="14731">MGEEGLRLDGCECVWMRKPERVLFIETLEREGKKEKGEWRLAGQKGFPFVDLILFRSKIKDKTGSGCLLFESCRTEVKLRVGGFGVASVTDHGPRVVGPSNQSWASFLLSSCYLSVFKTMTTNQNFATDSGL</sequence>
<keyword evidence="2" id="KW-1185">Reference proteome</keyword>
<protein>
    <submittedName>
        <fullName evidence="1">Uncharacterized protein</fullName>
    </submittedName>
</protein>
<dbReference type="AlphaFoldDB" id="A0AAP0N020"/>
<dbReference type="Proteomes" id="UP001428341">
    <property type="component" value="Unassembled WGS sequence"/>
</dbReference>
<dbReference type="EMBL" id="JBCGBO010000002">
    <property type="protein sequence ID" value="KAK9223117.1"/>
    <property type="molecule type" value="Genomic_DNA"/>
</dbReference>
<evidence type="ECO:0000313" key="2">
    <source>
        <dbReference type="Proteomes" id="UP001428341"/>
    </source>
</evidence>
<accession>A0AAP0N020</accession>
<gene>
    <name evidence="1" type="ORF">WN944_011559</name>
</gene>
<name>A0AAP0N020_9ROSI</name>
<comment type="caution">
    <text evidence="1">The sequence shown here is derived from an EMBL/GenBank/DDBJ whole genome shotgun (WGS) entry which is preliminary data.</text>
</comment>
<organism evidence="1 2">
    <name type="scientific">Citrus x changshan-huyou</name>
    <dbReference type="NCBI Taxonomy" id="2935761"/>
    <lineage>
        <taxon>Eukaryota</taxon>
        <taxon>Viridiplantae</taxon>
        <taxon>Streptophyta</taxon>
        <taxon>Embryophyta</taxon>
        <taxon>Tracheophyta</taxon>
        <taxon>Spermatophyta</taxon>
        <taxon>Magnoliopsida</taxon>
        <taxon>eudicotyledons</taxon>
        <taxon>Gunneridae</taxon>
        <taxon>Pentapetalae</taxon>
        <taxon>rosids</taxon>
        <taxon>malvids</taxon>
        <taxon>Sapindales</taxon>
        <taxon>Rutaceae</taxon>
        <taxon>Aurantioideae</taxon>
        <taxon>Citrus</taxon>
    </lineage>
</organism>
<reference evidence="1 2" key="1">
    <citation type="submission" date="2024-05" db="EMBL/GenBank/DDBJ databases">
        <title>Haplotype-resolved chromosome-level genome assembly of Huyou (Citrus changshanensis).</title>
        <authorList>
            <person name="Miao C."/>
            <person name="Chen W."/>
            <person name="Wu Y."/>
            <person name="Wang L."/>
            <person name="Zhao S."/>
            <person name="Grierson D."/>
            <person name="Xu C."/>
            <person name="Chen K."/>
        </authorList>
    </citation>
    <scope>NUCLEOTIDE SEQUENCE [LARGE SCALE GENOMIC DNA]</scope>
    <source>
        <strain evidence="1">01-14</strain>
        <tissue evidence="1">Leaf</tissue>
    </source>
</reference>
<evidence type="ECO:0000313" key="1">
    <source>
        <dbReference type="EMBL" id="KAK9223117.1"/>
    </source>
</evidence>
<proteinExistence type="predicted"/>